<dbReference type="SMART" id="SM00554">
    <property type="entry name" value="FAS1"/>
    <property type="match status" value="2"/>
</dbReference>
<evidence type="ECO:0000313" key="6">
    <source>
        <dbReference type="EMBL" id="OUT21849.1"/>
    </source>
</evidence>
<feature type="region of interest" description="Disordered" evidence="1">
    <location>
        <begin position="838"/>
        <end position="889"/>
    </location>
</feature>
<dbReference type="HOGENOM" id="CLU_008441_0_0_1"/>
<feature type="domain" description="FAS1" evidence="4">
    <location>
        <begin position="194"/>
        <end position="327"/>
    </location>
</feature>
<dbReference type="Proteomes" id="UP000029867">
    <property type="component" value="Unassembled WGS sequence"/>
</dbReference>
<dbReference type="Pfam" id="PF02469">
    <property type="entry name" value="Fasciclin"/>
    <property type="match status" value="2"/>
</dbReference>
<organism evidence="5 7">
    <name type="scientific">Pichia kudriavzevii</name>
    <name type="common">Yeast</name>
    <name type="synonym">Issatchenkia orientalis</name>
    <dbReference type="NCBI Taxonomy" id="4909"/>
    <lineage>
        <taxon>Eukaryota</taxon>
        <taxon>Fungi</taxon>
        <taxon>Dikarya</taxon>
        <taxon>Ascomycota</taxon>
        <taxon>Saccharomycotina</taxon>
        <taxon>Pichiomycetes</taxon>
        <taxon>Pichiales</taxon>
        <taxon>Pichiaceae</taxon>
        <taxon>Pichia</taxon>
    </lineage>
</organism>
<keyword evidence="2" id="KW-0812">Transmembrane</keyword>
<comment type="caution">
    <text evidence="5">The sequence shown here is derived from an EMBL/GenBank/DDBJ whole genome shotgun (WGS) entry which is preliminary data.</text>
</comment>
<dbReference type="InterPro" id="IPR000782">
    <property type="entry name" value="FAS1_domain"/>
</dbReference>
<evidence type="ECO:0000256" key="2">
    <source>
        <dbReference type="SAM" id="Phobius"/>
    </source>
</evidence>
<dbReference type="eggNOG" id="KOG1437">
    <property type="taxonomic scope" value="Eukaryota"/>
</dbReference>
<dbReference type="VEuPathDB" id="FungiDB:C5L36_0E04080"/>
<evidence type="ECO:0000256" key="3">
    <source>
        <dbReference type="SAM" id="SignalP"/>
    </source>
</evidence>
<accession>A0A099NUW1</accession>
<evidence type="ECO:0000313" key="5">
    <source>
        <dbReference type="EMBL" id="KGK36623.1"/>
    </source>
</evidence>
<evidence type="ECO:0000259" key="4">
    <source>
        <dbReference type="PROSITE" id="PS50213"/>
    </source>
</evidence>
<feature type="signal peptide" evidence="3">
    <location>
        <begin position="1"/>
        <end position="23"/>
    </location>
</feature>
<dbReference type="GO" id="GO:0000329">
    <property type="term" value="C:fungal-type vacuole membrane"/>
    <property type="evidence" value="ECO:0007669"/>
    <property type="project" value="TreeGrafter"/>
</dbReference>
<sequence length="889" mass="99751">MLHKNIRTCGLAFLLLGHSFGLGFHIPLQDGLAQDNDEEVPTISIIDILSSNESYTSLILTLQRSDLVDYVNELTNVTFLAPVNSAFDRHDIPRGSKMSKNQLNKFIINSTIFREDINGICILDTLGKGSPYIENLNIPILLEHRFVDGEDHETYMVENANVIGDDVYMPAFDNILLSVDDLMIDDKESVCRYFLNSLNRNTGDERFKTFSSLIVSENTCRSEMLSNMTFLVPSDKSLSFNHVEIKYLNNVRGLHDKNLFLSNFLVDGIIGGNLNNAPVVTHNWNNNEVKITSSYLGDEIIINDKYHATTSNFLLADGIIHYFDSFEFDQSFESYPRFTPRKYLIGLDYDEFVDELDFRKLSHLIDDASLNQTIFVSIDYKIMGALQNQMYYHFVEGNNIDSLQPGESRLLTSKFCLTEEFCQKIKIQRITDTGSLVLNSNVNIVNTKPYKVGNTSIYILEDDISLPAKLQIAIASELTKHGKSISYFKEFSLLKELSRGDSFHTIFFPASKLWEDLDVTLEYMENNPSLLQEILEGLVIEGLIYDNFEGTQLLQTYGGDVVNITTINKGLLQINNSTLIKTSFDNEILYSNGVIHPVYDELPLPKTLDISVFDLLQDQSGDIFEKILEKTNLTGYLALPDYSILLPPDKSLLQENITEMVGDYDYLDKFVKLHILPPGAMDMILNCHSNQPLDSNSTTMIPTILEGHHLTCRQLSSGGIMLSITEGANNEVRILRKGLTINVSELKSGILILDRPLSPRWLNKNPGKLYLHLPFLAVIVGILIGVVCVIFGFGCCLLITLGSNSMRTADEEESENVAANSSHIANVNERLPLLSENVGGNNINEHDNNGIGQGSSLKKVTGKPQKNYSSFESRYSANASTSPIEVIQE</sequence>
<dbReference type="GO" id="GO:0016236">
    <property type="term" value="P:macroautophagy"/>
    <property type="evidence" value="ECO:0007669"/>
    <property type="project" value="TreeGrafter"/>
</dbReference>
<keyword evidence="2" id="KW-1133">Transmembrane helix</keyword>
<evidence type="ECO:0000313" key="8">
    <source>
        <dbReference type="Proteomes" id="UP000195871"/>
    </source>
</evidence>
<evidence type="ECO:0000313" key="7">
    <source>
        <dbReference type="Proteomes" id="UP000029867"/>
    </source>
</evidence>
<reference evidence="6 8" key="3">
    <citation type="submission" date="2017-05" db="EMBL/GenBank/DDBJ databases">
        <title>The Genome Sequence of Candida krusei Ckrusei653.</title>
        <authorList>
            <person name="Cuomo C."/>
            <person name="Forche A."/>
            <person name="Young S."/>
            <person name="Abouelleil A."/>
            <person name="Cao P."/>
            <person name="Chapman S."/>
            <person name="Cusick C."/>
            <person name="Shea T."/>
            <person name="Nusbaum C."/>
            <person name="Birren B."/>
        </authorList>
    </citation>
    <scope>NUCLEOTIDE SEQUENCE [LARGE SCALE GENOMIC DNA]</scope>
    <source>
        <strain evidence="6 8">Ckrusei653</strain>
    </source>
</reference>
<dbReference type="PANTHER" id="PTHR10900:SF77">
    <property type="entry name" value="FI19380P1"/>
    <property type="match status" value="1"/>
</dbReference>
<name>A0A099NUW1_PICKU</name>
<dbReference type="InterPro" id="IPR050904">
    <property type="entry name" value="Adhesion/Biosynth-related"/>
</dbReference>
<dbReference type="SUPFAM" id="SSF82153">
    <property type="entry name" value="FAS1 domain"/>
    <property type="match status" value="3"/>
</dbReference>
<feature type="compositionally biased region" description="Polar residues" evidence="1">
    <location>
        <begin position="854"/>
        <end position="883"/>
    </location>
</feature>
<dbReference type="PANTHER" id="PTHR10900">
    <property type="entry name" value="PERIOSTIN-RELATED"/>
    <property type="match status" value="1"/>
</dbReference>
<reference evidence="7" key="1">
    <citation type="journal article" date="2014" name="Microb. Cell Fact.">
        <title>Exploiting Issatchenkia orientalis SD108 for succinic acid production.</title>
        <authorList>
            <person name="Xiao H."/>
            <person name="Shao Z."/>
            <person name="Jiang Y."/>
            <person name="Dole S."/>
            <person name="Zhao H."/>
        </authorList>
    </citation>
    <scope>NUCLEOTIDE SEQUENCE [LARGE SCALE GENOMIC DNA]</scope>
    <source>
        <strain evidence="7">SD108</strain>
    </source>
</reference>
<feature type="domain" description="FAS1" evidence="4">
    <location>
        <begin position="42"/>
        <end position="176"/>
    </location>
</feature>
<reference evidence="5" key="2">
    <citation type="submission" date="2014-08" db="EMBL/GenBank/DDBJ databases">
        <title>Exploiting Issatchenkia orientalis SD108 for Succinic Acid Production.</title>
        <authorList>
            <person name="Xiao H."/>
            <person name="Shao Z."/>
            <person name="Jiang Y."/>
            <person name="Dole S."/>
            <person name="Zhao H."/>
        </authorList>
    </citation>
    <scope>NUCLEOTIDE SEQUENCE [LARGE SCALE GENOMIC DNA]</scope>
    <source>
        <strain evidence="5">SD108</strain>
    </source>
</reference>
<dbReference type="Proteomes" id="UP000195871">
    <property type="component" value="Unassembled WGS sequence"/>
</dbReference>
<dbReference type="AlphaFoldDB" id="A0A099NUW1"/>
<dbReference type="EMBL" id="JQFK01000061">
    <property type="protein sequence ID" value="KGK36623.1"/>
    <property type="molecule type" value="Genomic_DNA"/>
</dbReference>
<feature type="transmembrane region" description="Helical" evidence="2">
    <location>
        <begin position="769"/>
        <end position="799"/>
    </location>
</feature>
<keyword evidence="2" id="KW-0472">Membrane</keyword>
<proteinExistence type="predicted"/>
<dbReference type="PROSITE" id="PS50213">
    <property type="entry name" value="FAS1"/>
    <property type="match status" value="2"/>
</dbReference>
<dbReference type="EMBL" id="NHMM01000004">
    <property type="protein sequence ID" value="OUT21849.1"/>
    <property type="molecule type" value="Genomic_DNA"/>
</dbReference>
<dbReference type="InterPro" id="IPR036378">
    <property type="entry name" value="FAS1_dom_sf"/>
</dbReference>
<gene>
    <name evidence="6" type="ORF">CAS74_002828</name>
    <name evidence="5" type="ORF">JL09_g4237</name>
</gene>
<evidence type="ECO:0000256" key="1">
    <source>
        <dbReference type="SAM" id="MobiDB-lite"/>
    </source>
</evidence>
<dbReference type="Gene3D" id="2.30.180.10">
    <property type="entry name" value="FAS1 domain"/>
    <property type="match status" value="2"/>
</dbReference>
<keyword evidence="3" id="KW-0732">Signal</keyword>
<protein>
    <recommendedName>
        <fullName evidence="4">FAS1 domain-containing protein</fullName>
    </recommendedName>
</protein>
<feature type="chain" id="PRO_5001951679" description="FAS1 domain-containing protein" evidence="3">
    <location>
        <begin position="24"/>
        <end position="889"/>
    </location>
</feature>